<evidence type="ECO:0000256" key="6">
    <source>
        <dbReference type="ARBA" id="ARBA00023136"/>
    </source>
</evidence>
<keyword evidence="3 9" id="KW-0808">Transferase</keyword>
<protein>
    <submittedName>
        <fullName evidence="9">Undecaprenyl/decaprenyl-phosphate alpha-N-acetylglucosaminyl 1-phosphate transferase</fullName>
    </submittedName>
</protein>
<dbReference type="GO" id="GO:0046872">
    <property type="term" value="F:metal ion binding"/>
    <property type="evidence" value="ECO:0007669"/>
    <property type="project" value="UniProtKB-KW"/>
</dbReference>
<dbReference type="EMBL" id="DTIN01000009">
    <property type="protein sequence ID" value="HFX12862.1"/>
    <property type="molecule type" value="Genomic_DNA"/>
</dbReference>
<dbReference type="Pfam" id="PF00953">
    <property type="entry name" value="Glycos_transf_4"/>
    <property type="match status" value="1"/>
</dbReference>
<evidence type="ECO:0000256" key="4">
    <source>
        <dbReference type="ARBA" id="ARBA00022692"/>
    </source>
</evidence>
<dbReference type="InterPro" id="IPR018480">
    <property type="entry name" value="PNAcMuramoyl-5peptid_Trfase_CS"/>
</dbReference>
<feature type="transmembrane region" description="Helical" evidence="8">
    <location>
        <begin position="309"/>
        <end position="326"/>
    </location>
</feature>
<sequence length="342" mass="37700">MNILISFTLSLIISLIVTPWIRRKAFIIGGIDIPTDRKVHNKPIPRIGGVSFFLGVLIVNILFNRSLIVERILMGGTLVFLVGLLDDFVELKPAPKFSLTFIAILMAVILGVRVDLWRIPYTGIIIKGFWAHLISFIWLLGIANAMNFIDGLDGLAGGVSAISSFSLLIISLLLGRLEMAFLLASILGGVLGFLFFNFPPASIIMGDSGAMFLGFILGAISIVGVLKISTIINLFIPILVMGFPVLDTAFSIVRRLIEGRAPWKFDKDHIHHRFLKIGMTTEQSIAFIYLFTICMSLVAILISLIQDPYISALLVFGTLFLILFILKKLGVLEIRRNGDGKV</sequence>
<feature type="transmembrane region" description="Helical" evidence="8">
    <location>
        <begin position="210"/>
        <end position="236"/>
    </location>
</feature>
<keyword evidence="7" id="KW-0479">Metal-binding</keyword>
<proteinExistence type="predicted"/>
<keyword evidence="6 8" id="KW-0472">Membrane</keyword>
<evidence type="ECO:0000256" key="8">
    <source>
        <dbReference type="SAM" id="Phobius"/>
    </source>
</evidence>
<feature type="transmembrane region" description="Helical" evidence="8">
    <location>
        <begin position="129"/>
        <end position="149"/>
    </location>
</feature>
<comment type="cofactor">
    <cofactor evidence="7">
        <name>Mg(2+)</name>
        <dbReference type="ChEBI" id="CHEBI:18420"/>
    </cofactor>
</comment>
<dbReference type="CDD" id="cd06853">
    <property type="entry name" value="GT_WecA_like"/>
    <property type="match status" value="1"/>
</dbReference>
<keyword evidence="7" id="KW-0460">Magnesium</keyword>
<feature type="binding site" evidence="7">
    <location>
        <position position="207"/>
    </location>
    <ligand>
        <name>Mg(2+)</name>
        <dbReference type="ChEBI" id="CHEBI:18420"/>
    </ligand>
</feature>
<dbReference type="AlphaFoldDB" id="A0A7C3RQ70"/>
<feature type="transmembrane region" description="Helical" evidence="8">
    <location>
        <begin position="97"/>
        <end position="117"/>
    </location>
</feature>
<feature type="transmembrane region" description="Helical" evidence="8">
    <location>
        <begin position="155"/>
        <end position="174"/>
    </location>
</feature>
<accession>A0A7C3RQ70</accession>
<dbReference type="GO" id="GO:0016780">
    <property type="term" value="F:phosphotransferase activity, for other substituted phosphate groups"/>
    <property type="evidence" value="ECO:0007669"/>
    <property type="project" value="InterPro"/>
</dbReference>
<dbReference type="PANTHER" id="PTHR22926:SF3">
    <property type="entry name" value="UNDECAPRENYL-PHOSPHATE ALPHA-N-ACETYLGLUCOSAMINYL 1-PHOSPHATE TRANSFERASE"/>
    <property type="match status" value="1"/>
</dbReference>
<dbReference type="GO" id="GO:0005886">
    <property type="term" value="C:plasma membrane"/>
    <property type="evidence" value="ECO:0007669"/>
    <property type="project" value="UniProtKB-SubCell"/>
</dbReference>
<name>A0A7C3RQ70_DICTH</name>
<feature type="transmembrane region" description="Helical" evidence="8">
    <location>
        <begin position="285"/>
        <end position="303"/>
    </location>
</feature>
<feature type="transmembrane region" description="Helical" evidence="8">
    <location>
        <begin position="43"/>
        <end position="63"/>
    </location>
</feature>
<feature type="transmembrane region" description="Helical" evidence="8">
    <location>
        <begin position="181"/>
        <end position="198"/>
    </location>
</feature>
<keyword evidence="2" id="KW-1003">Cell membrane</keyword>
<comment type="caution">
    <text evidence="9">The sequence shown here is derived from an EMBL/GenBank/DDBJ whole genome shotgun (WGS) entry which is preliminary data.</text>
</comment>
<reference evidence="9" key="1">
    <citation type="journal article" date="2020" name="mSystems">
        <title>Genome- and Community-Level Interaction Insights into Carbon Utilization and Element Cycling Functions of Hydrothermarchaeota in Hydrothermal Sediment.</title>
        <authorList>
            <person name="Zhou Z."/>
            <person name="Liu Y."/>
            <person name="Xu W."/>
            <person name="Pan J."/>
            <person name="Luo Z.H."/>
            <person name="Li M."/>
        </authorList>
    </citation>
    <scope>NUCLEOTIDE SEQUENCE [LARGE SCALE GENOMIC DNA]</scope>
    <source>
        <strain evidence="9">SpSt-81</strain>
    </source>
</reference>
<dbReference type="InterPro" id="IPR000715">
    <property type="entry name" value="Glycosyl_transferase_4"/>
</dbReference>
<evidence type="ECO:0000313" key="9">
    <source>
        <dbReference type="EMBL" id="HFX12862.1"/>
    </source>
</evidence>
<organism evidence="9">
    <name type="scientific">Dictyoglomus thermophilum</name>
    <dbReference type="NCBI Taxonomy" id="14"/>
    <lineage>
        <taxon>Bacteria</taxon>
        <taxon>Pseudomonadati</taxon>
        <taxon>Dictyoglomota</taxon>
        <taxon>Dictyoglomia</taxon>
        <taxon>Dictyoglomales</taxon>
        <taxon>Dictyoglomaceae</taxon>
        <taxon>Dictyoglomus</taxon>
    </lineage>
</organism>
<gene>
    <name evidence="9" type="ORF">ENW00_01725</name>
</gene>
<dbReference type="GO" id="GO:0044038">
    <property type="term" value="P:cell wall macromolecule biosynthetic process"/>
    <property type="evidence" value="ECO:0007669"/>
    <property type="project" value="TreeGrafter"/>
</dbReference>
<comment type="subcellular location">
    <subcellularLocation>
        <location evidence="1">Cell membrane</location>
        <topology evidence="1">Multi-pass membrane protein</topology>
    </subcellularLocation>
</comment>
<dbReference type="PROSITE" id="PS01348">
    <property type="entry name" value="MRAY_2"/>
    <property type="match status" value="1"/>
</dbReference>
<evidence type="ECO:0000256" key="1">
    <source>
        <dbReference type="ARBA" id="ARBA00004651"/>
    </source>
</evidence>
<keyword evidence="5 8" id="KW-1133">Transmembrane helix</keyword>
<evidence type="ECO:0000256" key="3">
    <source>
        <dbReference type="ARBA" id="ARBA00022679"/>
    </source>
</evidence>
<dbReference type="GO" id="GO:0071555">
    <property type="term" value="P:cell wall organization"/>
    <property type="evidence" value="ECO:0007669"/>
    <property type="project" value="TreeGrafter"/>
</dbReference>
<evidence type="ECO:0000256" key="7">
    <source>
        <dbReference type="PIRSR" id="PIRSR600715-1"/>
    </source>
</evidence>
<evidence type="ECO:0000256" key="2">
    <source>
        <dbReference type="ARBA" id="ARBA00022475"/>
    </source>
</evidence>
<dbReference type="PANTHER" id="PTHR22926">
    <property type="entry name" value="PHOSPHO-N-ACETYLMURAMOYL-PENTAPEPTIDE-TRANSFERASE"/>
    <property type="match status" value="1"/>
</dbReference>
<dbReference type="GO" id="GO:0009103">
    <property type="term" value="P:lipopolysaccharide biosynthetic process"/>
    <property type="evidence" value="ECO:0007669"/>
    <property type="project" value="TreeGrafter"/>
</dbReference>
<feature type="binding site" evidence="7">
    <location>
        <position position="147"/>
    </location>
    <ligand>
        <name>Mg(2+)</name>
        <dbReference type="ChEBI" id="CHEBI:18420"/>
    </ligand>
</feature>
<keyword evidence="4 8" id="KW-0812">Transmembrane</keyword>
<evidence type="ECO:0000256" key="5">
    <source>
        <dbReference type="ARBA" id="ARBA00022989"/>
    </source>
</evidence>